<dbReference type="OrthoDB" id="422736at2759"/>
<reference evidence="2 3" key="1">
    <citation type="journal article" date="2018" name="PLoS Pathog.">
        <title>Evolution of structural diversity of trichothecenes, a family of toxins produced by plant pathogenic and entomopathogenic fungi.</title>
        <authorList>
            <person name="Proctor R.H."/>
            <person name="McCormick S.P."/>
            <person name="Kim H.S."/>
            <person name="Cardoza R.E."/>
            <person name="Stanley A.M."/>
            <person name="Lindo L."/>
            <person name="Kelly A."/>
            <person name="Brown D.W."/>
            <person name="Lee T."/>
            <person name="Vaughan M.M."/>
            <person name="Alexander N.J."/>
            <person name="Busman M."/>
            <person name="Gutierrez S."/>
        </authorList>
    </citation>
    <scope>NUCLEOTIDE SEQUENCE [LARGE SCALE GENOMIC DNA]</scope>
    <source>
        <strain evidence="2 3">IBT 40837</strain>
    </source>
</reference>
<organism evidence="2 3">
    <name type="scientific">Trichoderma arundinaceum</name>
    <dbReference type="NCBI Taxonomy" id="490622"/>
    <lineage>
        <taxon>Eukaryota</taxon>
        <taxon>Fungi</taxon>
        <taxon>Dikarya</taxon>
        <taxon>Ascomycota</taxon>
        <taxon>Pezizomycotina</taxon>
        <taxon>Sordariomycetes</taxon>
        <taxon>Hypocreomycetidae</taxon>
        <taxon>Hypocreales</taxon>
        <taxon>Hypocreaceae</taxon>
        <taxon>Trichoderma</taxon>
    </lineage>
</organism>
<feature type="transmembrane region" description="Helical" evidence="1">
    <location>
        <begin position="12"/>
        <end position="30"/>
    </location>
</feature>
<gene>
    <name evidence="2" type="ORF">TARUN_3357</name>
</gene>
<dbReference type="EMBL" id="PXOA01000192">
    <property type="protein sequence ID" value="RFU78876.1"/>
    <property type="molecule type" value="Genomic_DNA"/>
</dbReference>
<dbReference type="PANTHER" id="PTHR36587:SF2">
    <property type="entry name" value="EXPRESSION SITE-ASSOCIATED GENE 3 (ESAG3)-LIKE PROTEIN"/>
    <property type="match status" value="1"/>
</dbReference>
<dbReference type="CDD" id="cd22997">
    <property type="entry name" value="GT_LH"/>
    <property type="match status" value="1"/>
</dbReference>
<dbReference type="PANTHER" id="PTHR36587">
    <property type="entry name" value="EXPRESSION SITE-ASSOCIATED GENE 3 (ESAG3)-LIKE PROTEIN"/>
    <property type="match status" value="1"/>
</dbReference>
<dbReference type="Proteomes" id="UP000266272">
    <property type="component" value="Unassembled WGS sequence"/>
</dbReference>
<name>A0A395NS22_TRIAR</name>
<sequence length="560" mass="63102">MIAASSRRRSLPAVVLVALLIAITFYYHSYTDAVGSPAICFDRLWGFSLVLLLRADIKCHQEGLIAMIPYGSKLSNSTLSTSLISSPLNSSQAEADSNSEPKTSRLHYLIPASLPNLNFCYNLVSSAVNRYPVPSLLGWHGADEFDAAKTHLAKLRSMERYFNSLPPEEDDDLVIIVDGYDILIQLPPEIMVERYFQLAERADAHLAQRFDISVGELHRRGLRQTIFLGPDKICWPIDPHAPRCWAAPESPIPPTAWGSDMGDNAMFYSDPRWLNSGTIMAPIGDIRKYIAATMDEIRATHDPAYEFRESDQYYLANVWARQEYWRSRMMDEIPEGPPDRIIPVKSTPFQTTEYHVAIEYESALFQTRAGYEPYFGYVQFNETDLTTKLTADVRKEGSAFEPPTVKMPKNVAASLGRLYDDIPETHPGSTSEDWLSIVELGVNFVTRHIYGLWHCTGPKQFVELEYPTLWFYPFVKSLLKAAVRGSQAGEPLTEKLIDGRRWVPKNYYPAADVLDDEFGGAWTDLDGEFVPWRDLCEPHNTLLFLGEETGATLGFGGSLA</sequence>
<dbReference type="STRING" id="490622.A0A395NS22"/>
<comment type="caution">
    <text evidence="2">The sequence shown here is derived from an EMBL/GenBank/DDBJ whole genome shotgun (WGS) entry which is preliminary data.</text>
</comment>
<evidence type="ECO:0000313" key="3">
    <source>
        <dbReference type="Proteomes" id="UP000266272"/>
    </source>
</evidence>
<proteinExistence type="predicted"/>
<dbReference type="AlphaFoldDB" id="A0A395NS22"/>
<keyword evidence="1" id="KW-0472">Membrane</keyword>
<evidence type="ECO:0000256" key="1">
    <source>
        <dbReference type="SAM" id="Phobius"/>
    </source>
</evidence>
<protein>
    <submittedName>
        <fullName evidence="2">Uncharacterized protein</fullName>
    </submittedName>
</protein>
<evidence type="ECO:0000313" key="2">
    <source>
        <dbReference type="EMBL" id="RFU78876.1"/>
    </source>
</evidence>
<keyword evidence="1" id="KW-0812">Transmembrane</keyword>
<keyword evidence="1" id="KW-1133">Transmembrane helix</keyword>
<keyword evidence="3" id="KW-1185">Reference proteome</keyword>
<accession>A0A395NS22</accession>